<keyword evidence="9" id="KW-0804">Transcription</keyword>
<protein>
    <recommendedName>
        <fullName evidence="13">C2H2-type domain-containing protein</fullName>
    </recommendedName>
</protein>
<dbReference type="FunFam" id="3.30.160.60:FF:000534">
    <property type="entry name" value="zinc finger protein 674"/>
    <property type="match status" value="1"/>
</dbReference>
<feature type="domain" description="C2H2-type" evidence="13">
    <location>
        <begin position="176"/>
        <end position="203"/>
    </location>
</feature>
<feature type="domain" description="C2H2-type" evidence="13">
    <location>
        <begin position="292"/>
        <end position="316"/>
    </location>
</feature>
<name>A0A9J6FFU3_HAELO</name>
<feature type="region of interest" description="Disordered" evidence="12">
    <location>
        <begin position="1"/>
        <end position="29"/>
    </location>
</feature>
<dbReference type="GO" id="GO:0000978">
    <property type="term" value="F:RNA polymerase II cis-regulatory region sequence-specific DNA binding"/>
    <property type="evidence" value="ECO:0007669"/>
    <property type="project" value="TreeGrafter"/>
</dbReference>
<sequence length="316" mass="35325">MDTEQTPSSSTAGTPPKDPGPQAPKKHRCSKCKQTFDTLLELGEHVLVEINGGVTSPPFPYPYKYDLKHPVWASSSRGPNTGPVTLQIPDKTPAQGVRPVNPALPPNQDHDGEGLALRLEETTPPEPMQQETTEDHERESAEPSPGLETSPEQSNQELEEQQEDTDDALDAQPVVFPCPTCGQCFGAQKYLNQHNRRMHAERPQGKHRCSHCSYSSDSKSQIIAHERRHTGEKPFVCRVCEKAFRVKGALADHMNVHSGEKRYECQDCGRRFGLSRNLSKHRRIHLKEGKPYACPVCGESFNEKRGLNTHMKGHQE</sequence>
<dbReference type="Proteomes" id="UP000821853">
    <property type="component" value="Unassembled WGS sequence"/>
</dbReference>
<evidence type="ECO:0000256" key="11">
    <source>
        <dbReference type="PROSITE-ProRule" id="PRU00042"/>
    </source>
</evidence>
<dbReference type="SMART" id="SM00355">
    <property type="entry name" value="ZnF_C2H2"/>
    <property type="match status" value="6"/>
</dbReference>
<dbReference type="FunFam" id="3.30.160.60:FF:000690">
    <property type="entry name" value="Zinc finger protein 354C"/>
    <property type="match status" value="1"/>
</dbReference>
<dbReference type="FunFam" id="3.30.160.60:FF:001480">
    <property type="entry name" value="Si:cabz01071911.3"/>
    <property type="match status" value="1"/>
</dbReference>
<dbReference type="GO" id="GO:0008270">
    <property type="term" value="F:zinc ion binding"/>
    <property type="evidence" value="ECO:0007669"/>
    <property type="project" value="UniProtKB-KW"/>
</dbReference>
<keyword evidence="8" id="KW-0238">DNA-binding</keyword>
<evidence type="ECO:0000256" key="2">
    <source>
        <dbReference type="ARBA" id="ARBA00006991"/>
    </source>
</evidence>
<keyword evidence="6" id="KW-0862">Zinc</keyword>
<dbReference type="Pfam" id="PF00096">
    <property type="entry name" value="zf-C2H2"/>
    <property type="match status" value="3"/>
</dbReference>
<evidence type="ECO:0000256" key="3">
    <source>
        <dbReference type="ARBA" id="ARBA00022723"/>
    </source>
</evidence>
<keyword evidence="7" id="KW-0805">Transcription regulation</keyword>
<dbReference type="PROSITE" id="PS50157">
    <property type="entry name" value="ZINC_FINGER_C2H2_2"/>
    <property type="match status" value="5"/>
</dbReference>
<dbReference type="GO" id="GO:0001228">
    <property type="term" value="F:DNA-binding transcription activator activity, RNA polymerase II-specific"/>
    <property type="evidence" value="ECO:0007669"/>
    <property type="project" value="TreeGrafter"/>
</dbReference>
<dbReference type="Gene3D" id="3.30.160.60">
    <property type="entry name" value="Classic Zinc Finger"/>
    <property type="match status" value="5"/>
</dbReference>
<dbReference type="GO" id="GO:0003682">
    <property type="term" value="F:chromatin binding"/>
    <property type="evidence" value="ECO:0007669"/>
    <property type="project" value="UniProtKB-ARBA"/>
</dbReference>
<evidence type="ECO:0000256" key="8">
    <source>
        <dbReference type="ARBA" id="ARBA00023125"/>
    </source>
</evidence>
<evidence type="ECO:0000256" key="4">
    <source>
        <dbReference type="ARBA" id="ARBA00022737"/>
    </source>
</evidence>
<evidence type="ECO:0000256" key="6">
    <source>
        <dbReference type="ARBA" id="ARBA00022833"/>
    </source>
</evidence>
<feature type="region of interest" description="Disordered" evidence="12">
    <location>
        <begin position="76"/>
        <end position="166"/>
    </location>
</feature>
<dbReference type="PANTHER" id="PTHR24376:SF243">
    <property type="entry name" value="C2H2-TYPE DOMAIN-CONTAINING PROTEIN"/>
    <property type="match status" value="1"/>
</dbReference>
<feature type="domain" description="C2H2-type" evidence="13">
    <location>
        <begin position="207"/>
        <end position="234"/>
    </location>
</feature>
<feature type="domain" description="C2H2-type" evidence="13">
    <location>
        <begin position="263"/>
        <end position="290"/>
    </location>
</feature>
<dbReference type="SUPFAM" id="SSF57667">
    <property type="entry name" value="beta-beta-alpha zinc fingers"/>
    <property type="match status" value="3"/>
</dbReference>
<dbReference type="EMBL" id="JABSTR010000003">
    <property type="protein sequence ID" value="KAH9365190.1"/>
    <property type="molecule type" value="Genomic_DNA"/>
</dbReference>
<dbReference type="GO" id="GO:0005634">
    <property type="term" value="C:nucleus"/>
    <property type="evidence" value="ECO:0007669"/>
    <property type="project" value="UniProtKB-SubCell"/>
</dbReference>
<comment type="similarity">
    <text evidence="2">Belongs to the krueppel C2H2-type zinc-finger protein family.</text>
</comment>
<keyword evidence="3" id="KW-0479">Metal-binding</keyword>
<proteinExistence type="inferred from homology"/>
<dbReference type="VEuPathDB" id="VectorBase:HLOH_051812"/>
<keyword evidence="10" id="KW-0539">Nucleus</keyword>
<evidence type="ECO:0000259" key="13">
    <source>
        <dbReference type="PROSITE" id="PS50157"/>
    </source>
</evidence>
<evidence type="ECO:0000256" key="12">
    <source>
        <dbReference type="SAM" id="MobiDB-lite"/>
    </source>
</evidence>
<feature type="compositionally biased region" description="Acidic residues" evidence="12">
    <location>
        <begin position="157"/>
        <end position="166"/>
    </location>
</feature>
<reference evidence="14 15" key="1">
    <citation type="journal article" date="2020" name="Cell">
        <title>Large-Scale Comparative Analyses of Tick Genomes Elucidate Their Genetic Diversity and Vector Capacities.</title>
        <authorList>
            <consortium name="Tick Genome and Microbiome Consortium (TIGMIC)"/>
            <person name="Jia N."/>
            <person name="Wang J."/>
            <person name="Shi W."/>
            <person name="Du L."/>
            <person name="Sun Y."/>
            <person name="Zhan W."/>
            <person name="Jiang J.F."/>
            <person name="Wang Q."/>
            <person name="Zhang B."/>
            <person name="Ji P."/>
            <person name="Bell-Sakyi L."/>
            <person name="Cui X.M."/>
            <person name="Yuan T.T."/>
            <person name="Jiang B.G."/>
            <person name="Yang W.F."/>
            <person name="Lam T.T."/>
            <person name="Chang Q.C."/>
            <person name="Ding S.J."/>
            <person name="Wang X.J."/>
            <person name="Zhu J.G."/>
            <person name="Ruan X.D."/>
            <person name="Zhao L."/>
            <person name="Wei J.T."/>
            <person name="Ye R.Z."/>
            <person name="Que T.C."/>
            <person name="Du C.H."/>
            <person name="Zhou Y.H."/>
            <person name="Cheng J.X."/>
            <person name="Dai P.F."/>
            <person name="Guo W.B."/>
            <person name="Han X.H."/>
            <person name="Huang E.J."/>
            <person name="Li L.F."/>
            <person name="Wei W."/>
            <person name="Gao Y.C."/>
            <person name="Liu J.Z."/>
            <person name="Shao H.Z."/>
            <person name="Wang X."/>
            <person name="Wang C.C."/>
            <person name="Yang T.C."/>
            <person name="Huo Q.B."/>
            <person name="Li W."/>
            <person name="Chen H.Y."/>
            <person name="Chen S.E."/>
            <person name="Zhou L.G."/>
            <person name="Ni X.B."/>
            <person name="Tian J.H."/>
            <person name="Sheng Y."/>
            <person name="Liu T."/>
            <person name="Pan Y.S."/>
            <person name="Xia L.Y."/>
            <person name="Li J."/>
            <person name="Zhao F."/>
            <person name="Cao W.C."/>
        </authorList>
    </citation>
    <scope>NUCLEOTIDE SEQUENCE [LARGE SCALE GENOMIC DNA]</scope>
    <source>
        <strain evidence="14">HaeL-2018</strain>
    </source>
</reference>
<feature type="domain" description="C2H2-type" evidence="13">
    <location>
        <begin position="235"/>
        <end position="262"/>
    </location>
</feature>
<gene>
    <name evidence="14" type="ORF">HPB48_000469</name>
</gene>
<dbReference type="OrthoDB" id="6077919at2759"/>
<keyword evidence="5 11" id="KW-0863">Zinc-finger</keyword>
<dbReference type="AlphaFoldDB" id="A0A9J6FFU3"/>
<evidence type="ECO:0000256" key="9">
    <source>
        <dbReference type="ARBA" id="ARBA00023163"/>
    </source>
</evidence>
<dbReference type="InterPro" id="IPR036236">
    <property type="entry name" value="Znf_C2H2_sf"/>
</dbReference>
<feature type="compositionally biased region" description="Polar residues" evidence="12">
    <location>
        <begin position="1"/>
        <end position="13"/>
    </location>
</feature>
<keyword evidence="4" id="KW-0677">Repeat</keyword>
<dbReference type="PROSITE" id="PS00028">
    <property type="entry name" value="ZINC_FINGER_C2H2_1"/>
    <property type="match status" value="4"/>
</dbReference>
<evidence type="ECO:0000256" key="7">
    <source>
        <dbReference type="ARBA" id="ARBA00023015"/>
    </source>
</evidence>
<keyword evidence="15" id="KW-1185">Reference proteome</keyword>
<feature type="compositionally biased region" description="Basic and acidic residues" evidence="12">
    <location>
        <begin position="108"/>
        <end position="121"/>
    </location>
</feature>
<evidence type="ECO:0000313" key="15">
    <source>
        <dbReference type="Proteomes" id="UP000821853"/>
    </source>
</evidence>
<dbReference type="OMA" id="CEDNKST"/>
<accession>A0A9J6FFU3</accession>
<organism evidence="14 15">
    <name type="scientific">Haemaphysalis longicornis</name>
    <name type="common">Bush tick</name>
    <dbReference type="NCBI Taxonomy" id="44386"/>
    <lineage>
        <taxon>Eukaryota</taxon>
        <taxon>Metazoa</taxon>
        <taxon>Ecdysozoa</taxon>
        <taxon>Arthropoda</taxon>
        <taxon>Chelicerata</taxon>
        <taxon>Arachnida</taxon>
        <taxon>Acari</taxon>
        <taxon>Parasitiformes</taxon>
        <taxon>Ixodida</taxon>
        <taxon>Ixodoidea</taxon>
        <taxon>Ixodidae</taxon>
        <taxon>Haemaphysalinae</taxon>
        <taxon>Haemaphysalis</taxon>
    </lineage>
</organism>
<comment type="caution">
    <text evidence="14">The sequence shown here is derived from an EMBL/GenBank/DDBJ whole genome shotgun (WGS) entry which is preliminary data.</text>
</comment>
<comment type="subcellular location">
    <subcellularLocation>
        <location evidence="1">Nucleus</location>
    </subcellularLocation>
</comment>
<evidence type="ECO:0000256" key="5">
    <source>
        <dbReference type="ARBA" id="ARBA00022771"/>
    </source>
</evidence>
<dbReference type="Pfam" id="PF13894">
    <property type="entry name" value="zf-C2H2_4"/>
    <property type="match status" value="1"/>
</dbReference>
<dbReference type="InterPro" id="IPR013087">
    <property type="entry name" value="Znf_C2H2_type"/>
</dbReference>
<evidence type="ECO:0000313" key="14">
    <source>
        <dbReference type="EMBL" id="KAH9365190.1"/>
    </source>
</evidence>
<dbReference type="PANTHER" id="PTHR24376">
    <property type="entry name" value="ZINC FINGER PROTEIN"/>
    <property type="match status" value="1"/>
</dbReference>
<evidence type="ECO:0000256" key="10">
    <source>
        <dbReference type="ARBA" id="ARBA00023242"/>
    </source>
</evidence>
<evidence type="ECO:0000256" key="1">
    <source>
        <dbReference type="ARBA" id="ARBA00004123"/>
    </source>
</evidence>